<protein>
    <submittedName>
        <fullName evidence="1">Uncharacterized protein</fullName>
    </submittedName>
</protein>
<dbReference type="EMBL" id="HBUF01606575">
    <property type="protein sequence ID" value="CAG6777693.1"/>
    <property type="molecule type" value="Transcribed_RNA"/>
</dbReference>
<dbReference type="AlphaFoldDB" id="A0A8D9BA27"/>
<name>A0A8D9BA27_9HEMI</name>
<evidence type="ECO:0000313" key="1">
    <source>
        <dbReference type="EMBL" id="CAG6777696.1"/>
    </source>
</evidence>
<dbReference type="EMBL" id="HBUF01606576">
    <property type="protein sequence ID" value="CAG6777696.1"/>
    <property type="molecule type" value="Transcribed_RNA"/>
</dbReference>
<sequence>MGSNASVCLGTNWPCFPFNRSPREPVRLSWTWTCRTTTFPTCSLPNSSADSRISCDWISPTTVSCGSTIPTLPPSLIWRSLIWATTGNWRLNPRVARSSGWTALFCFWASEICRWDRCPSFLSRLSSRFPSPAIV</sequence>
<organism evidence="1">
    <name type="scientific">Cacopsylla melanoneura</name>
    <dbReference type="NCBI Taxonomy" id="428564"/>
    <lineage>
        <taxon>Eukaryota</taxon>
        <taxon>Metazoa</taxon>
        <taxon>Ecdysozoa</taxon>
        <taxon>Arthropoda</taxon>
        <taxon>Hexapoda</taxon>
        <taxon>Insecta</taxon>
        <taxon>Pterygota</taxon>
        <taxon>Neoptera</taxon>
        <taxon>Paraneoptera</taxon>
        <taxon>Hemiptera</taxon>
        <taxon>Sternorrhyncha</taxon>
        <taxon>Psylloidea</taxon>
        <taxon>Psyllidae</taxon>
        <taxon>Psyllinae</taxon>
        <taxon>Cacopsylla</taxon>
    </lineage>
</organism>
<reference evidence="1" key="1">
    <citation type="submission" date="2021-05" db="EMBL/GenBank/DDBJ databases">
        <authorList>
            <person name="Alioto T."/>
            <person name="Alioto T."/>
            <person name="Gomez Garrido J."/>
        </authorList>
    </citation>
    <scope>NUCLEOTIDE SEQUENCE</scope>
</reference>
<proteinExistence type="predicted"/>
<dbReference type="EMBL" id="HBUF01606577">
    <property type="protein sequence ID" value="CAG6777700.1"/>
    <property type="molecule type" value="Transcribed_RNA"/>
</dbReference>
<accession>A0A8D9BA27</accession>